<reference evidence="2 4" key="1">
    <citation type="submission" date="2019-01" db="EMBL/GenBank/DDBJ databases">
        <title>Brevundimonas diminuta Genome sequencing and assembly.</title>
        <authorList>
            <person name="Chen H."/>
        </authorList>
    </citation>
    <scope>NUCLEOTIDE SEQUENCE [LARGE SCALE GENOMIC DNA]</scope>
    <source>
        <strain evidence="2">ATCC</strain>
        <strain evidence="4">ATCC(B) 19146</strain>
    </source>
</reference>
<keyword evidence="2" id="KW-0808">Transferase</keyword>
<dbReference type="Gene3D" id="3.40.630.30">
    <property type="match status" value="1"/>
</dbReference>
<evidence type="ECO:0000313" key="5">
    <source>
        <dbReference type="Proteomes" id="UP000596117"/>
    </source>
</evidence>
<evidence type="ECO:0000259" key="1">
    <source>
        <dbReference type="PROSITE" id="PS51186"/>
    </source>
</evidence>
<keyword evidence="5" id="KW-1185">Reference proteome</keyword>
<dbReference type="CDD" id="cd04301">
    <property type="entry name" value="NAT_SF"/>
    <property type="match status" value="1"/>
</dbReference>
<dbReference type="Proteomes" id="UP000596117">
    <property type="component" value="Chromosome"/>
</dbReference>
<gene>
    <name evidence="2" type="ORF">EQG53_01335</name>
    <name evidence="3" type="ORF">I6H83_03635</name>
</gene>
<name>A0A410NTC6_BREDI</name>
<sequence>MKYNIRLEIPQDASDIRRVTEAAFKVAEHSSGAEGAIIDALRAKNALALSLVATDEGEIVGHVAFSPVTINGADIGWFGLGPVSVTPKLHGQGLGGMLIRAGLEQLKAIGAGGCVVLGDPDYYRRFGFEHDPAVRYDEAPPEYFMKLSLDGSKVSGSVAFHDGFSAS</sequence>
<protein>
    <submittedName>
        <fullName evidence="2">N-acetyltransferase</fullName>
    </submittedName>
</protein>
<dbReference type="EMBL" id="CP066026">
    <property type="protein sequence ID" value="QQB89547.1"/>
    <property type="molecule type" value="Genomic_DNA"/>
</dbReference>
<dbReference type="PROSITE" id="PS51186">
    <property type="entry name" value="GNAT"/>
    <property type="match status" value="1"/>
</dbReference>
<reference evidence="3 5" key="2">
    <citation type="submission" date="2020-12" db="EMBL/GenBank/DDBJ databases">
        <title>FDA dAtabase for Regulatory Grade micrObial Sequences (FDA-ARGOS): Supporting development and validation of Infectious Disease Dx tests.</title>
        <authorList>
            <person name="Kerrigan L."/>
            <person name="Long C."/>
            <person name="Tallon L."/>
            <person name="Sadzewicz L."/>
            <person name="Zhao X."/>
            <person name="Boylan J."/>
            <person name="Ott S."/>
            <person name="Bowen H."/>
            <person name="Vavikolanu K."/>
            <person name="Mehta A."/>
            <person name="Aluvathingal J."/>
            <person name="Nadendla S."/>
            <person name="Yan Y."/>
            <person name="Sichtig H."/>
        </authorList>
    </citation>
    <scope>NUCLEOTIDE SEQUENCE [LARGE SCALE GENOMIC DNA]</scope>
    <source>
        <strain evidence="3 5">FDAARGOS_1026</strain>
    </source>
</reference>
<proteinExistence type="predicted"/>
<accession>A0A410NTC6</accession>
<dbReference type="EMBL" id="CP035093">
    <property type="protein sequence ID" value="QAT13102.1"/>
    <property type="molecule type" value="Genomic_DNA"/>
</dbReference>
<dbReference type="InterPro" id="IPR000182">
    <property type="entry name" value="GNAT_dom"/>
</dbReference>
<dbReference type="AlphaFoldDB" id="A0A410NTC6"/>
<dbReference type="Pfam" id="PF13527">
    <property type="entry name" value="Acetyltransf_9"/>
    <property type="match status" value="1"/>
</dbReference>
<dbReference type="RefSeq" id="WP_128718875.1">
    <property type="nucleotide sequence ID" value="NZ_BJNC01000007.1"/>
</dbReference>
<dbReference type="GO" id="GO:0016747">
    <property type="term" value="F:acyltransferase activity, transferring groups other than amino-acyl groups"/>
    <property type="evidence" value="ECO:0007669"/>
    <property type="project" value="InterPro"/>
</dbReference>
<dbReference type="SUPFAM" id="SSF55729">
    <property type="entry name" value="Acyl-CoA N-acyltransferases (Nat)"/>
    <property type="match status" value="1"/>
</dbReference>
<evidence type="ECO:0000313" key="3">
    <source>
        <dbReference type="EMBL" id="QQB89547.1"/>
    </source>
</evidence>
<dbReference type="Proteomes" id="UP000287388">
    <property type="component" value="Chromosome"/>
</dbReference>
<evidence type="ECO:0000313" key="4">
    <source>
        <dbReference type="Proteomes" id="UP000287388"/>
    </source>
</evidence>
<organism evidence="2 4">
    <name type="scientific">Brevundimonas diminuta</name>
    <name type="common">Pseudomonas diminuta</name>
    <dbReference type="NCBI Taxonomy" id="293"/>
    <lineage>
        <taxon>Bacteria</taxon>
        <taxon>Pseudomonadati</taxon>
        <taxon>Pseudomonadota</taxon>
        <taxon>Alphaproteobacteria</taxon>
        <taxon>Caulobacterales</taxon>
        <taxon>Caulobacteraceae</taxon>
        <taxon>Brevundimonas</taxon>
    </lineage>
</organism>
<dbReference type="InterPro" id="IPR016181">
    <property type="entry name" value="Acyl_CoA_acyltransferase"/>
</dbReference>
<evidence type="ECO:0000313" key="2">
    <source>
        <dbReference type="EMBL" id="QAT13102.1"/>
    </source>
</evidence>
<feature type="domain" description="N-acetyltransferase" evidence="1">
    <location>
        <begin position="3"/>
        <end position="150"/>
    </location>
</feature>
<dbReference type="KEGG" id="bdm:EQG53_01335"/>